<dbReference type="RefSeq" id="XP_448645.1">
    <property type="nucleotide sequence ID" value="XM_448645.1"/>
</dbReference>
<dbReference type="InterPro" id="IPR012677">
    <property type="entry name" value="Nucleotide-bd_a/b_plait_sf"/>
</dbReference>
<dbReference type="AlphaFoldDB" id="Q6FM99"/>
<feature type="region of interest" description="Disordered" evidence="1">
    <location>
        <begin position="45"/>
        <end position="66"/>
    </location>
</feature>
<keyword evidence="4" id="KW-1185">Reference proteome</keyword>
<feature type="region of interest" description="Disordered" evidence="1">
    <location>
        <begin position="1"/>
        <end position="24"/>
    </location>
</feature>
<organism evidence="3 4">
    <name type="scientific">Candida glabrata (strain ATCC 2001 / BCRC 20586 / JCM 3761 / NBRC 0622 / NRRL Y-65 / CBS 138)</name>
    <name type="common">Yeast</name>
    <name type="synonym">Nakaseomyces glabratus</name>
    <dbReference type="NCBI Taxonomy" id="284593"/>
    <lineage>
        <taxon>Eukaryota</taxon>
        <taxon>Fungi</taxon>
        <taxon>Dikarya</taxon>
        <taxon>Ascomycota</taxon>
        <taxon>Saccharomycotina</taxon>
        <taxon>Saccharomycetes</taxon>
        <taxon>Saccharomycetales</taxon>
        <taxon>Saccharomycetaceae</taxon>
        <taxon>Nakaseomyces</taxon>
    </lineage>
</organism>
<dbReference type="VEuPathDB" id="FungiDB:CAGL0K09812g"/>
<dbReference type="CGD" id="CAL0134847">
    <property type="gene designation" value="CAGL0K09812g"/>
</dbReference>
<evidence type="ECO:0008006" key="5">
    <source>
        <dbReference type="Google" id="ProtNLM"/>
    </source>
</evidence>
<feature type="compositionally biased region" description="Basic residues" evidence="1">
    <location>
        <begin position="1"/>
        <end position="18"/>
    </location>
</feature>
<dbReference type="Proteomes" id="UP000002428">
    <property type="component" value="Chromosome K"/>
</dbReference>
<feature type="region of interest" description="Disordered" evidence="1">
    <location>
        <begin position="168"/>
        <end position="219"/>
    </location>
</feature>
<protein>
    <recommendedName>
        <fullName evidence="5">RRM domain-containing protein</fullName>
    </recommendedName>
</protein>
<reference evidence="3 4" key="1">
    <citation type="journal article" date="2004" name="Nature">
        <title>Genome evolution in yeasts.</title>
        <authorList>
            <consortium name="Genolevures"/>
            <person name="Dujon B."/>
            <person name="Sherman D."/>
            <person name="Fischer G."/>
            <person name="Durrens P."/>
            <person name="Casaregola S."/>
            <person name="Lafontaine I."/>
            <person name="de Montigny J."/>
            <person name="Marck C."/>
            <person name="Neuveglise C."/>
            <person name="Talla E."/>
            <person name="Goffard N."/>
            <person name="Frangeul L."/>
            <person name="Aigle M."/>
            <person name="Anthouard V."/>
            <person name="Babour A."/>
            <person name="Barbe V."/>
            <person name="Barnay S."/>
            <person name="Blanchin S."/>
            <person name="Beckerich J.M."/>
            <person name="Beyne E."/>
            <person name="Bleykasten C."/>
            <person name="Boisrame A."/>
            <person name="Boyer J."/>
            <person name="Cattolico L."/>
            <person name="Confanioleri F."/>
            <person name="de Daruvar A."/>
            <person name="Despons L."/>
            <person name="Fabre E."/>
            <person name="Fairhead C."/>
            <person name="Ferry-Dumazet H."/>
            <person name="Groppi A."/>
            <person name="Hantraye F."/>
            <person name="Hennequin C."/>
            <person name="Jauniaux N."/>
            <person name="Joyet P."/>
            <person name="Kachouri R."/>
            <person name="Kerrest A."/>
            <person name="Koszul R."/>
            <person name="Lemaire M."/>
            <person name="Lesur I."/>
            <person name="Ma L."/>
            <person name="Muller H."/>
            <person name="Nicaud J.M."/>
            <person name="Nikolski M."/>
            <person name="Oztas S."/>
            <person name="Ozier-Kalogeropoulos O."/>
            <person name="Pellenz S."/>
            <person name="Potier S."/>
            <person name="Richard G.F."/>
            <person name="Straub M.L."/>
            <person name="Suleau A."/>
            <person name="Swennene D."/>
            <person name="Tekaia F."/>
            <person name="Wesolowski-Louvel M."/>
            <person name="Westhof E."/>
            <person name="Wirth B."/>
            <person name="Zeniou-Meyer M."/>
            <person name="Zivanovic I."/>
            <person name="Bolotin-Fukuhara M."/>
            <person name="Thierry A."/>
            <person name="Bouchier C."/>
            <person name="Caudron B."/>
            <person name="Scarpelli C."/>
            <person name="Gaillardin C."/>
            <person name="Weissenbach J."/>
            <person name="Wincker P."/>
            <person name="Souciet J.L."/>
        </authorList>
    </citation>
    <scope>NUCLEOTIDE SEQUENCE [LARGE SCALE GENOMIC DNA]</scope>
    <source>
        <strain evidence="4">ATCC 2001 / BCRC 20586 / JCM 3761 / NBRC 0622 / NRRL Y-65 / CBS 138</strain>
    </source>
</reference>
<proteinExistence type="predicted"/>
<feature type="compositionally biased region" description="Basic and acidic residues" evidence="1">
    <location>
        <begin position="168"/>
        <end position="190"/>
    </location>
</feature>
<feature type="compositionally biased region" description="Polar residues" evidence="1">
    <location>
        <begin position="196"/>
        <end position="214"/>
    </location>
</feature>
<dbReference type="InParanoid" id="Q6FM99"/>
<sequence>MAVRVRVRGRKSKGKGHGHGGERITVKQEAGEDIDQLVQVQKPRAKLRVQEAATQKRREKPAARVTPAREVPLADRIEVKHKSVKTSRTGSNDRQRNRANGVDPFERMIRHQLGVIGYTEITNPQMKRFLSLSTPNKINAMRGLGFTDERIMSLFNSTGVKVTELSMKKADQMQKQKQNQKDSSDTGFGKRKEKSTNGVRNNTQSIEGTPSTIVDTPRNGLEIPLMSPGLAITNRNKLVISTSTKPDNGNLLTIYNLTLGLDQEKLKDILESYGNTEIDKVVVRDLPTGSAMATVHLKEPSTEELIRVRDFFHGATVDGRTIQVMISADPTKNLSSAI</sequence>
<gene>
    <name evidence="2 3" type="ordered locus">CAGL0K09812g</name>
</gene>
<dbReference type="CDD" id="cd00590">
    <property type="entry name" value="RRM_SF"/>
    <property type="match status" value="1"/>
</dbReference>
<dbReference type="Gene3D" id="3.30.70.330">
    <property type="match status" value="1"/>
</dbReference>
<dbReference type="SUPFAM" id="SSF54928">
    <property type="entry name" value="RNA-binding domain, RBD"/>
    <property type="match status" value="1"/>
</dbReference>
<evidence type="ECO:0000313" key="2">
    <source>
        <dbReference type="CGD" id="CAL0134847"/>
    </source>
</evidence>
<evidence type="ECO:0000256" key="1">
    <source>
        <dbReference type="SAM" id="MobiDB-lite"/>
    </source>
</evidence>
<dbReference type="GO" id="GO:0003676">
    <property type="term" value="F:nucleic acid binding"/>
    <property type="evidence" value="ECO:0007669"/>
    <property type="project" value="InterPro"/>
</dbReference>
<accession>Q6FM99</accession>
<dbReference type="HOGENOM" id="CLU_821353_0_0_1"/>
<evidence type="ECO:0000313" key="3">
    <source>
        <dbReference type="EMBL" id="CAG61608.1"/>
    </source>
</evidence>
<name>Q6FM99_CANGA</name>
<dbReference type="EMBL" id="CR380957">
    <property type="protein sequence ID" value="CAG61608.1"/>
    <property type="molecule type" value="Genomic_DNA"/>
</dbReference>
<evidence type="ECO:0000313" key="4">
    <source>
        <dbReference type="Proteomes" id="UP000002428"/>
    </source>
</evidence>
<dbReference type="KEGG" id="cgr:2890201"/>
<dbReference type="InterPro" id="IPR035979">
    <property type="entry name" value="RBD_domain_sf"/>
</dbReference>
<feature type="region of interest" description="Disordered" evidence="1">
    <location>
        <begin position="81"/>
        <end position="100"/>
    </location>
</feature>